<dbReference type="OrthoDB" id="225437at2"/>
<dbReference type="AlphaFoldDB" id="A0A1R0FAP7"/>
<evidence type="ECO:0000313" key="3">
    <source>
        <dbReference type="Proteomes" id="UP000187344"/>
    </source>
</evidence>
<dbReference type="InterPro" id="IPR052894">
    <property type="entry name" value="AsmA-related"/>
</dbReference>
<protein>
    <submittedName>
        <fullName evidence="2">AsmA protein</fullName>
    </submittedName>
</protein>
<dbReference type="RefSeq" id="WP_075869223.1">
    <property type="nucleotide sequence ID" value="NZ_CALYQA010000007.1"/>
</dbReference>
<dbReference type="PANTHER" id="PTHR30441">
    <property type="entry name" value="DUF748 DOMAIN-CONTAINING PROTEIN"/>
    <property type="match status" value="1"/>
</dbReference>
<proteinExistence type="predicted"/>
<keyword evidence="3" id="KW-1185">Reference proteome</keyword>
<gene>
    <name evidence="2" type="ORF">PEB0149_014970</name>
</gene>
<dbReference type="EMBL" id="LXYT01000001">
    <property type="protein sequence ID" value="OLY44045.1"/>
    <property type="molecule type" value="Genomic_DNA"/>
</dbReference>
<accession>A0A1R0FAP7</accession>
<dbReference type="GO" id="GO:0090313">
    <property type="term" value="P:regulation of protein targeting to membrane"/>
    <property type="evidence" value="ECO:0007669"/>
    <property type="project" value="TreeGrafter"/>
</dbReference>
<reference evidence="2 3" key="1">
    <citation type="submission" date="2016-12" db="EMBL/GenBank/DDBJ databases">
        <title>Comparative genomics of Bartonella apis.</title>
        <authorList>
            <person name="Engel P."/>
        </authorList>
    </citation>
    <scope>NUCLEOTIDE SEQUENCE [LARGE SCALE GENOMIC DNA]</scope>
    <source>
        <strain evidence="2 3">PEB0149</strain>
    </source>
</reference>
<dbReference type="Pfam" id="PF05170">
    <property type="entry name" value="AsmA"/>
    <property type="match status" value="1"/>
</dbReference>
<dbReference type="PANTHER" id="PTHR30441:SF4">
    <property type="entry name" value="PROTEIN ASMA"/>
    <property type="match status" value="1"/>
</dbReference>
<dbReference type="Proteomes" id="UP000187344">
    <property type="component" value="Unassembled WGS sequence"/>
</dbReference>
<evidence type="ECO:0000259" key="1">
    <source>
        <dbReference type="Pfam" id="PF05170"/>
    </source>
</evidence>
<comment type="caution">
    <text evidence="2">The sequence shown here is derived from an EMBL/GenBank/DDBJ whole genome shotgun (WGS) entry which is preliminary data.</text>
</comment>
<feature type="domain" description="AsmA" evidence="1">
    <location>
        <begin position="2"/>
        <end position="139"/>
    </location>
</feature>
<evidence type="ECO:0000313" key="2">
    <source>
        <dbReference type="EMBL" id="OLY44045.1"/>
    </source>
</evidence>
<dbReference type="InterPro" id="IPR007844">
    <property type="entry name" value="AsmA"/>
</dbReference>
<organism evidence="2 3">
    <name type="scientific">Bartonella apis</name>
    <dbReference type="NCBI Taxonomy" id="1686310"/>
    <lineage>
        <taxon>Bacteria</taxon>
        <taxon>Pseudomonadati</taxon>
        <taxon>Pseudomonadota</taxon>
        <taxon>Alphaproteobacteria</taxon>
        <taxon>Hyphomicrobiales</taxon>
        <taxon>Bartonellaceae</taxon>
        <taxon>Bartonella</taxon>
    </lineage>
</organism>
<sequence length="632" mass="69321">MHRKNVKYVGALVVLLGLIVVAIFLLLPALVSTDAIRIRLAQDLSAWTGYNVQLREAPKLDLFPYPKASLAGVILTPTNDDTAPLMEAERIEVDLSLIDALFGHITFSQTRIINPHFVMEEPVKTVTDFFDALSRSQGSFGAAVREAREIVNKNPDHPDITRLLNQPFGRIVIDNGELLYRKNLGGMAEKITALNAVLEWPESTRAASFRANAMWHGKATDLRIDAMQALIFFSGGTSELRASLNSLSGGITFEGKGRLSESYIFDGRIAARSPGWNKTMDWLGYRQVLGQGLKAPVVWESDFSAQPGHMQFNNVNFKLGNDNARGALATGYQDHLPVISGSLAFDKLNLDTLVATFFPDEEKNEFLDLSVLDLIGLDIRMSAPEARLGTITLNNLAAAIQIRSGRGIFDLGNANAFGGAIQSNIQISRDNDKASIEGRVSGNSLDLQSIARAFGHPSFVNAKTGLILTMHAPFSRWSEVVSKMRGHLTLNMSQGNIKGYDIEKLRTAIGGGDEAQIENSADASTDFDRWDIETTITDENLVIDKSVIQMGNWQLLTKGTADLQTEDNKNNGYEIKLDAVLKKVPRSDKACSDVTCLMNSLVKPLGFSMSGRRFPYGIVDLQRNNASEGKLD</sequence>
<dbReference type="GO" id="GO:0005886">
    <property type="term" value="C:plasma membrane"/>
    <property type="evidence" value="ECO:0007669"/>
    <property type="project" value="TreeGrafter"/>
</dbReference>
<name>A0A1R0FAP7_9HYPH</name>